<feature type="transmembrane region" description="Helical" evidence="8">
    <location>
        <begin position="7"/>
        <end position="28"/>
    </location>
</feature>
<dbReference type="InterPro" id="IPR001958">
    <property type="entry name" value="Tet-R_TetA/multi-R_MdtG-like"/>
</dbReference>
<evidence type="ECO:0000313" key="10">
    <source>
        <dbReference type="EMBL" id="OQP68047.1"/>
    </source>
</evidence>
<feature type="transmembrane region" description="Helical" evidence="8">
    <location>
        <begin position="137"/>
        <end position="161"/>
    </location>
</feature>
<evidence type="ECO:0000256" key="4">
    <source>
        <dbReference type="ARBA" id="ARBA00022448"/>
    </source>
</evidence>
<dbReference type="PROSITE" id="PS00216">
    <property type="entry name" value="SUGAR_TRANSPORT_1"/>
    <property type="match status" value="1"/>
</dbReference>
<evidence type="ECO:0000256" key="7">
    <source>
        <dbReference type="ARBA" id="ARBA00023136"/>
    </source>
</evidence>
<feature type="transmembrane region" description="Helical" evidence="8">
    <location>
        <begin position="48"/>
        <end position="67"/>
    </location>
</feature>
<dbReference type="Gene3D" id="1.20.1250.20">
    <property type="entry name" value="MFS general substrate transporter like domains"/>
    <property type="match status" value="1"/>
</dbReference>
<feature type="transmembrane region" description="Helical" evidence="8">
    <location>
        <begin position="79"/>
        <end position="98"/>
    </location>
</feature>
<gene>
    <name evidence="10" type="ORF">A4R26_11185</name>
</gene>
<name>A0A1V9GBW0_9BACT</name>
<feature type="transmembrane region" description="Helical" evidence="8">
    <location>
        <begin position="376"/>
        <end position="396"/>
    </location>
</feature>
<dbReference type="GO" id="GO:0022857">
    <property type="term" value="F:transmembrane transporter activity"/>
    <property type="evidence" value="ECO:0007669"/>
    <property type="project" value="InterPro"/>
</dbReference>
<dbReference type="PRINTS" id="PR01035">
    <property type="entry name" value="TCRTETA"/>
</dbReference>
<dbReference type="InterPro" id="IPR020846">
    <property type="entry name" value="MFS_dom"/>
</dbReference>
<proteinExistence type="inferred from homology"/>
<organism evidence="10 11">
    <name type="scientific">Niastella populi</name>
    <dbReference type="NCBI Taxonomy" id="550983"/>
    <lineage>
        <taxon>Bacteria</taxon>
        <taxon>Pseudomonadati</taxon>
        <taxon>Bacteroidota</taxon>
        <taxon>Chitinophagia</taxon>
        <taxon>Chitinophagales</taxon>
        <taxon>Chitinophagaceae</taxon>
        <taxon>Niastella</taxon>
    </lineage>
</organism>
<evidence type="ECO:0000256" key="2">
    <source>
        <dbReference type="ARBA" id="ARBA00004141"/>
    </source>
</evidence>
<comment type="function">
    <text evidence="1">Resistance to tetracycline by an active tetracycline efflux. This is an energy-dependent process that decreases the accumulation of the antibiotic in whole cells. This protein functions as a metal-tetracycline/H(+) antiporter.</text>
</comment>
<evidence type="ECO:0000256" key="5">
    <source>
        <dbReference type="ARBA" id="ARBA00022692"/>
    </source>
</evidence>
<comment type="similarity">
    <text evidence="3">Belongs to the major facilitator superfamily. TCR/Tet family.</text>
</comment>
<feature type="transmembrane region" description="Helical" evidence="8">
    <location>
        <begin position="253"/>
        <end position="273"/>
    </location>
</feature>
<evidence type="ECO:0000256" key="8">
    <source>
        <dbReference type="SAM" id="Phobius"/>
    </source>
</evidence>
<dbReference type="GO" id="GO:0016020">
    <property type="term" value="C:membrane"/>
    <property type="evidence" value="ECO:0007669"/>
    <property type="project" value="UniProtKB-SubCell"/>
</dbReference>
<dbReference type="RefSeq" id="WP_081160362.1">
    <property type="nucleotide sequence ID" value="NZ_LWBP01000002.1"/>
</dbReference>
<accession>A0A1V9GBW0</accession>
<evidence type="ECO:0000313" key="11">
    <source>
        <dbReference type="Proteomes" id="UP000192276"/>
    </source>
</evidence>
<feature type="transmembrane region" description="Helical" evidence="8">
    <location>
        <begin position="104"/>
        <end position="125"/>
    </location>
</feature>
<feature type="domain" description="Major facilitator superfamily (MFS) profile" evidence="9">
    <location>
        <begin position="8"/>
        <end position="403"/>
    </location>
</feature>
<feature type="transmembrane region" description="Helical" evidence="8">
    <location>
        <begin position="167"/>
        <end position="185"/>
    </location>
</feature>
<dbReference type="AlphaFoldDB" id="A0A1V9GBW0"/>
<dbReference type="SUPFAM" id="SSF103473">
    <property type="entry name" value="MFS general substrate transporter"/>
    <property type="match status" value="1"/>
</dbReference>
<dbReference type="OrthoDB" id="9793283at2"/>
<sequence length="410" mass="44752">MKTGRSAALKFIFITILVDVIGWGLIIPVMPNLISELLHIPAGETSKYGGWLVTVYALMQFLIAPLLGALSDKYGRRPVLLFSLFGFGIDYLFMAFAPTYAWLFVGRVISGITGASFTTASAYIADISDADNRAKNFGMIGAAFGLGFIIGPVIGGLLGGFGLRAPFYAAAVLCLVNWLYGYFVLPESLDKAHRRQFEWKRAYPSGALMQLKNYPGISGLVLSMVLVYIAAHAVQSNWNYFTVYKFNWSERMIGFSLGVVGVLVALVQTWLMGKVHPILGNTRSIYIGLLLYSAGMFLFAFATQSWMMFVFLVPYCLGGIAGPALQATISSHVPPNAQGELQGILTSLMSLTSIVGPLLMTQLFNYFTKKSAPIEFAGAPFVLGGALMLLSALFAYRSLYKEKQIIQTSK</sequence>
<dbReference type="CDD" id="cd17388">
    <property type="entry name" value="MFS_TetA"/>
    <property type="match status" value="1"/>
</dbReference>
<dbReference type="STRING" id="550983.A4R26_11185"/>
<dbReference type="EMBL" id="LWBP01000002">
    <property type="protein sequence ID" value="OQP68047.1"/>
    <property type="molecule type" value="Genomic_DNA"/>
</dbReference>
<dbReference type="PROSITE" id="PS50850">
    <property type="entry name" value="MFS"/>
    <property type="match status" value="1"/>
</dbReference>
<keyword evidence="11" id="KW-1185">Reference proteome</keyword>
<feature type="transmembrane region" description="Helical" evidence="8">
    <location>
        <begin position="308"/>
        <end position="329"/>
    </location>
</feature>
<evidence type="ECO:0000256" key="3">
    <source>
        <dbReference type="ARBA" id="ARBA00007520"/>
    </source>
</evidence>
<evidence type="ECO:0000259" key="9">
    <source>
        <dbReference type="PROSITE" id="PS50850"/>
    </source>
</evidence>
<evidence type="ECO:0000256" key="1">
    <source>
        <dbReference type="ARBA" id="ARBA00003279"/>
    </source>
</evidence>
<dbReference type="Proteomes" id="UP000192276">
    <property type="component" value="Unassembled WGS sequence"/>
</dbReference>
<protein>
    <submittedName>
        <fullName evidence="10">Tetracycline resistance MFS efflux pump</fullName>
    </submittedName>
</protein>
<dbReference type="PANTHER" id="PTHR23504:SF15">
    <property type="entry name" value="MAJOR FACILITATOR SUPERFAMILY (MFS) PROFILE DOMAIN-CONTAINING PROTEIN"/>
    <property type="match status" value="1"/>
</dbReference>
<keyword evidence="5 8" id="KW-0812">Transmembrane</keyword>
<dbReference type="InterPro" id="IPR036259">
    <property type="entry name" value="MFS_trans_sf"/>
</dbReference>
<comment type="caution">
    <text evidence="10">The sequence shown here is derived from an EMBL/GenBank/DDBJ whole genome shotgun (WGS) entry which is preliminary data.</text>
</comment>
<keyword evidence="4" id="KW-0813">Transport</keyword>
<feature type="transmembrane region" description="Helical" evidence="8">
    <location>
        <begin position="285"/>
        <end position="302"/>
    </location>
</feature>
<feature type="transmembrane region" description="Helical" evidence="8">
    <location>
        <begin position="214"/>
        <end position="233"/>
    </location>
</feature>
<feature type="transmembrane region" description="Helical" evidence="8">
    <location>
        <begin position="341"/>
        <end position="364"/>
    </location>
</feature>
<dbReference type="InterPro" id="IPR005829">
    <property type="entry name" value="Sugar_transporter_CS"/>
</dbReference>
<comment type="subcellular location">
    <subcellularLocation>
        <location evidence="2">Membrane</location>
        <topology evidence="2">Multi-pass membrane protein</topology>
    </subcellularLocation>
</comment>
<dbReference type="Pfam" id="PF07690">
    <property type="entry name" value="MFS_1"/>
    <property type="match status" value="1"/>
</dbReference>
<keyword evidence="6 8" id="KW-1133">Transmembrane helix</keyword>
<keyword evidence="7 8" id="KW-0472">Membrane</keyword>
<dbReference type="InterPro" id="IPR011701">
    <property type="entry name" value="MFS"/>
</dbReference>
<evidence type="ECO:0000256" key="6">
    <source>
        <dbReference type="ARBA" id="ARBA00022989"/>
    </source>
</evidence>
<reference evidence="11" key="1">
    <citation type="submission" date="2016-04" db="EMBL/GenBank/DDBJ databases">
        <authorList>
            <person name="Chen L."/>
            <person name="Zhuang W."/>
            <person name="Wang G."/>
        </authorList>
    </citation>
    <scope>NUCLEOTIDE SEQUENCE [LARGE SCALE GENOMIC DNA]</scope>
    <source>
        <strain evidence="11">208</strain>
    </source>
</reference>
<dbReference type="PANTHER" id="PTHR23504">
    <property type="entry name" value="MAJOR FACILITATOR SUPERFAMILY DOMAIN-CONTAINING PROTEIN 10"/>
    <property type="match status" value="1"/>
</dbReference>